<dbReference type="OMA" id="WGHLKGA"/>
<dbReference type="SUPFAM" id="SSF69118">
    <property type="entry name" value="AhpD-like"/>
    <property type="match status" value="1"/>
</dbReference>
<dbReference type="Gene3D" id="1.20.1290.10">
    <property type="entry name" value="AhpD-like"/>
    <property type="match status" value="1"/>
</dbReference>
<dbReference type="PANTHER" id="PTHR28180">
    <property type="entry name" value="CONSERVED MITOCHONDRIAL PROTEIN-RELATED"/>
    <property type="match status" value="1"/>
</dbReference>
<proteinExistence type="predicted"/>
<keyword evidence="2" id="KW-1185">Reference proteome</keyword>
<reference evidence="1 2" key="1">
    <citation type="submission" date="2016-03" db="EMBL/GenBank/DDBJ databases">
        <authorList>
            <person name="Devillers H."/>
        </authorList>
    </citation>
    <scope>NUCLEOTIDE SEQUENCE [LARGE SCALE GENOMIC DNA]</scope>
    <source>
        <strain evidence="1">CBS 6772</strain>
    </source>
</reference>
<dbReference type="EMBL" id="LT598486">
    <property type="protein sequence ID" value="SCW03734.1"/>
    <property type="molecule type" value="Genomic_DNA"/>
</dbReference>
<accession>A0A1G4MIK3</accession>
<dbReference type="PANTHER" id="PTHR28180:SF2">
    <property type="entry name" value="PEROXISOMAL PROTEIN 2"/>
    <property type="match status" value="1"/>
</dbReference>
<organism evidence="1 2">
    <name type="scientific">Lachancea fermentati</name>
    <name type="common">Zygosaccharomyces fermentati</name>
    <dbReference type="NCBI Taxonomy" id="4955"/>
    <lineage>
        <taxon>Eukaryota</taxon>
        <taxon>Fungi</taxon>
        <taxon>Dikarya</taxon>
        <taxon>Ascomycota</taxon>
        <taxon>Saccharomycotina</taxon>
        <taxon>Saccharomycetes</taxon>
        <taxon>Saccharomycetales</taxon>
        <taxon>Saccharomycetaceae</taxon>
        <taxon>Lachancea</taxon>
    </lineage>
</organism>
<evidence type="ECO:0000313" key="1">
    <source>
        <dbReference type="EMBL" id="SCW03734.1"/>
    </source>
</evidence>
<dbReference type="InterPro" id="IPR029032">
    <property type="entry name" value="AhpD-like"/>
</dbReference>
<protein>
    <submittedName>
        <fullName evidence="1">LAFE_0G17040g1_1</fullName>
    </submittedName>
</protein>
<dbReference type="InterPro" id="IPR052999">
    <property type="entry name" value="PTS1_Protein"/>
</dbReference>
<evidence type="ECO:0000313" key="2">
    <source>
        <dbReference type="Proteomes" id="UP000190831"/>
    </source>
</evidence>
<gene>
    <name evidence="1" type="ORF">LAFE_0G17040G</name>
</gene>
<sequence>MSQLLTTQRLLQLASFNPQLKNTWYLIAAATFSVCNQPQEIPRLYHYAMQLNGLQDKDGSIAKRTIDMLQSESHSSQRSLNEVYSDVTQYQKELTKKFREALLKSSALAGLPKAINSLRYLNEATPEKLLASDPNYKVDIHGQDLFKGTERDPKETKTDTLKRGLDHWTHIYNKVTEKVINNLNSTYPDLWFYTLCHVYGPLLSFDDILDAKETSLVIIASLVPQDVNPQLWGHMKGALNVGYDKEVVNTARNMSILVAQWCGVTWRSDIVKL</sequence>
<name>A0A1G4MIK3_LACFM</name>
<dbReference type="OrthoDB" id="5537330at2759"/>
<dbReference type="AlphaFoldDB" id="A0A1G4MIK3"/>
<dbReference type="Proteomes" id="UP000190831">
    <property type="component" value="Chromosome G"/>
</dbReference>